<feature type="coiled-coil region" evidence="2">
    <location>
        <begin position="84"/>
        <end position="111"/>
    </location>
</feature>
<dbReference type="GO" id="GO:0005886">
    <property type="term" value="C:plasma membrane"/>
    <property type="evidence" value="ECO:0007669"/>
    <property type="project" value="TreeGrafter"/>
</dbReference>
<dbReference type="Pfam" id="PF05949">
    <property type="entry name" value="DUF881"/>
    <property type="match status" value="1"/>
</dbReference>
<keyword evidence="5" id="KW-1185">Reference proteome</keyword>
<dbReference type="OrthoDB" id="3211287at2"/>
<dbReference type="Proteomes" id="UP000315133">
    <property type="component" value="Unassembled WGS sequence"/>
</dbReference>
<dbReference type="EMBL" id="VFPU01000001">
    <property type="protein sequence ID" value="TQM96770.1"/>
    <property type="molecule type" value="Genomic_DNA"/>
</dbReference>
<reference evidence="4 5" key="1">
    <citation type="submission" date="2019-06" db="EMBL/GenBank/DDBJ databases">
        <title>Sequencing the genomes of 1000 actinobacteria strains.</title>
        <authorList>
            <person name="Klenk H.-P."/>
        </authorList>
    </citation>
    <scope>NUCLEOTIDE SEQUENCE [LARGE SCALE GENOMIC DNA]</scope>
    <source>
        <strain evidence="4 5">DSM 12362</strain>
    </source>
</reference>
<feature type="region of interest" description="Disordered" evidence="3">
    <location>
        <begin position="1"/>
        <end position="30"/>
    </location>
</feature>
<feature type="compositionally biased region" description="Basic residues" evidence="3">
    <location>
        <begin position="9"/>
        <end position="22"/>
    </location>
</feature>
<gene>
    <name evidence="4" type="ORF">FB476_1661</name>
</gene>
<accession>A0A543KNX8</accession>
<keyword evidence="2" id="KW-0175">Coiled coil</keyword>
<dbReference type="PANTHER" id="PTHR37313:SF2">
    <property type="entry name" value="UPF0749 PROTEIN YLXX"/>
    <property type="match status" value="1"/>
</dbReference>
<dbReference type="InterPro" id="IPR010273">
    <property type="entry name" value="DUF881"/>
</dbReference>
<evidence type="ECO:0000256" key="3">
    <source>
        <dbReference type="SAM" id="MobiDB-lite"/>
    </source>
</evidence>
<name>A0A543KNX8_9MICO</name>
<comment type="caution">
    <text evidence="4">The sequence shown here is derived from an EMBL/GenBank/DDBJ whole genome shotgun (WGS) entry which is preliminary data.</text>
</comment>
<evidence type="ECO:0000313" key="4">
    <source>
        <dbReference type="EMBL" id="TQM96770.1"/>
    </source>
</evidence>
<dbReference type="AlphaFoldDB" id="A0A543KNX8"/>
<evidence type="ECO:0000313" key="5">
    <source>
        <dbReference type="Proteomes" id="UP000315133"/>
    </source>
</evidence>
<sequence>MTDTDRAGPRNRLHLPRRHHGPRVTTDQARSRLRSLATGARPSRGQVVAAMLLALLGIALVAQVRSTDEAGLRQLRQAELVALLDNVTGRVDALQQEVVQLEADRLRLQGEQGGEAAAVAAAERLESYAILAGTVPVQGPGVTIYVNDPEGGVTQTMMLDAIQELRDAGAEAIQIGAERVVASTWVGTDAEGRVTLDGAPLVPPYRIVAIGDSHTLAAAMAIPGGFSDSLRGVGATVNVVEDDDLLVDALHPAQEPRYARPVPSAPE</sequence>
<evidence type="ECO:0000256" key="1">
    <source>
        <dbReference type="ARBA" id="ARBA00009108"/>
    </source>
</evidence>
<comment type="similarity">
    <text evidence="1">Belongs to the UPF0749 family.</text>
</comment>
<protein>
    <submittedName>
        <fullName evidence="4">Uncharacterized protein YlxW (UPF0749 family)</fullName>
    </submittedName>
</protein>
<evidence type="ECO:0000256" key="2">
    <source>
        <dbReference type="SAM" id="Coils"/>
    </source>
</evidence>
<dbReference type="Gene3D" id="3.30.70.1880">
    <property type="entry name" value="Protein of unknown function DUF881"/>
    <property type="match status" value="1"/>
</dbReference>
<proteinExistence type="inferred from homology"/>
<organism evidence="4 5">
    <name type="scientific">Ornithinimicrobium humiphilum</name>
    <dbReference type="NCBI Taxonomy" id="125288"/>
    <lineage>
        <taxon>Bacteria</taxon>
        <taxon>Bacillati</taxon>
        <taxon>Actinomycetota</taxon>
        <taxon>Actinomycetes</taxon>
        <taxon>Micrococcales</taxon>
        <taxon>Ornithinimicrobiaceae</taxon>
        <taxon>Ornithinimicrobium</taxon>
    </lineage>
</organism>
<dbReference type="RefSeq" id="WP_141818345.1">
    <property type="nucleotide sequence ID" value="NZ_BAAAIL010000004.1"/>
</dbReference>
<dbReference type="PANTHER" id="PTHR37313">
    <property type="entry name" value="UPF0749 PROTEIN RV1825"/>
    <property type="match status" value="1"/>
</dbReference>